<evidence type="ECO:0000313" key="2">
    <source>
        <dbReference type="EMBL" id="KAK7516282.1"/>
    </source>
</evidence>
<evidence type="ECO:0000313" key="3">
    <source>
        <dbReference type="Proteomes" id="UP001363622"/>
    </source>
</evidence>
<proteinExistence type="predicted"/>
<feature type="signal peptide" evidence="1">
    <location>
        <begin position="1"/>
        <end position="15"/>
    </location>
</feature>
<sequence>MLWVLVTSLICACWSVEMDKGLTHVLSIFKKNQSWHWHQLMEPWQAGERPAPARLFPWTGEDGHGAELGNLRVFEMRRVQIHPTCRGQGA</sequence>
<gene>
    <name evidence="2" type="ORF">IWZ03DRAFT_186245</name>
</gene>
<keyword evidence="3" id="KW-1185">Reference proteome</keyword>
<reference evidence="2 3" key="1">
    <citation type="submission" date="2024-04" db="EMBL/GenBank/DDBJ databases">
        <title>Phyllosticta paracitricarpa is synonymous to the EU quarantine fungus P. citricarpa based on phylogenomic analyses.</title>
        <authorList>
            <consortium name="Lawrence Berkeley National Laboratory"/>
            <person name="Van Ingen-Buijs V.A."/>
            <person name="Van Westerhoven A.C."/>
            <person name="Haridas S."/>
            <person name="Skiadas P."/>
            <person name="Martin F."/>
            <person name="Groenewald J.Z."/>
            <person name="Crous P.W."/>
            <person name="Seidl M.F."/>
        </authorList>
    </citation>
    <scope>NUCLEOTIDE SEQUENCE [LARGE SCALE GENOMIC DNA]</scope>
    <source>
        <strain evidence="2 3">CBS 123371</strain>
    </source>
</reference>
<protein>
    <submittedName>
        <fullName evidence="2">Uncharacterized protein</fullName>
    </submittedName>
</protein>
<keyword evidence="1" id="KW-0732">Signal</keyword>
<name>A0ABR1KJM8_9PEZI</name>
<dbReference type="EMBL" id="JBBPHU010000006">
    <property type="protein sequence ID" value="KAK7516282.1"/>
    <property type="molecule type" value="Genomic_DNA"/>
</dbReference>
<organism evidence="2 3">
    <name type="scientific">Phyllosticta citriasiana</name>
    <dbReference type="NCBI Taxonomy" id="595635"/>
    <lineage>
        <taxon>Eukaryota</taxon>
        <taxon>Fungi</taxon>
        <taxon>Dikarya</taxon>
        <taxon>Ascomycota</taxon>
        <taxon>Pezizomycotina</taxon>
        <taxon>Dothideomycetes</taxon>
        <taxon>Dothideomycetes incertae sedis</taxon>
        <taxon>Botryosphaeriales</taxon>
        <taxon>Phyllostictaceae</taxon>
        <taxon>Phyllosticta</taxon>
    </lineage>
</organism>
<accession>A0ABR1KJM8</accession>
<comment type="caution">
    <text evidence="2">The sequence shown here is derived from an EMBL/GenBank/DDBJ whole genome shotgun (WGS) entry which is preliminary data.</text>
</comment>
<evidence type="ECO:0000256" key="1">
    <source>
        <dbReference type="SAM" id="SignalP"/>
    </source>
</evidence>
<dbReference type="Proteomes" id="UP001363622">
    <property type="component" value="Unassembled WGS sequence"/>
</dbReference>
<feature type="chain" id="PRO_5046694556" evidence="1">
    <location>
        <begin position="16"/>
        <end position="90"/>
    </location>
</feature>